<reference evidence="1" key="1">
    <citation type="submission" date="2019-08" db="EMBL/GenBank/DDBJ databases">
        <authorList>
            <person name="Kucharzyk K."/>
            <person name="Murdoch R.W."/>
            <person name="Higgins S."/>
            <person name="Loffler F."/>
        </authorList>
    </citation>
    <scope>NUCLEOTIDE SEQUENCE</scope>
</reference>
<proteinExistence type="predicted"/>
<dbReference type="AlphaFoldDB" id="A0A645HCK2"/>
<accession>A0A645HCK2</accession>
<protein>
    <submittedName>
        <fullName evidence="1">Uncharacterized protein</fullName>
    </submittedName>
</protein>
<dbReference type="EMBL" id="VSSQ01091074">
    <property type="protein sequence ID" value="MPN36758.1"/>
    <property type="molecule type" value="Genomic_DNA"/>
</dbReference>
<sequence>MQRLSAQRHNSFLVIYRKLADGLAGLPERFGTHGLRAVTQRGADAGK</sequence>
<organism evidence="1">
    <name type="scientific">bioreactor metagenome</name>
    <dbReference type="NCBI Taxonomy" id="1076179"/>
    <lineage>
        <taxon>unclassified sequences</taxon>
        <taxon>metagenomes</taxon>
        <taxon>ecological metagenomes</taxon>
    </lineage>
</organism>
<gene>
    <name evidence="1" type="ORF">SDC9_184269</name>
</gene>
<comment type="caution">
    <text evidence="1">The sequence shown here is derived from an EMBL/GenBank/DDBJ whole genome shotgun (WGS) entry which is preliminary data.</text>
</comment>
<name>A0A645HCK2_9ZZZZ</name>
<evidence type="ECO:0000313" key="1">
    <source>
        <dbReference type="EMBL" id="MPN36758.1"/>
    </source>
</evidence>